<dbReference type="Proteomes" id="UP000652761">
    <property type="component" value="Unassembled WGS sequence"/>
</dbReference>
<proteinExistence type="predicted"/>
<evidence type="ECO:0000313" key="2">
    <source>
        <dbReference type="EMBL" id="MQL73880.1"/>
    </source>
</evidence>
<sequence>MVMERFPPGGLQEDEGESPPPSPHPRGLFSCWARLKRAFPAWRRLRRRGSERWRLLRSRSMAPRRRRPKPGSFRYDPLSYAQNFEDKDVWDGDDDPSSHRGFSSRFVVITPAPPAAVPDHPAPEEK</sequence>
<dbReference type="OrthoDB" id="689706at2759"/>
<evidence type="ECO:0000313" key="3">
    <source>
        <dbReference type="Proteomes" id="UP000652761"/>
    </source>
</evidence>
<gene>
    <name evidence="2" type="ORF">Taro_006207</name>
</gene>
<organism evidence="2 3">
    <name type="scientific">Colocasia esculenta</name>
    <name type="common">Wild taro</name>
    <name type="synonym">Arum esculentum</name>
    <dbReference type="NCBI Taxonomy" id="4460"/>
    <lineage>
        <taxon>Eukaryota</taxon>
        <taxon>Viridiplantae</taxon>
        <taxon>Streptophyta</taxon>
        <taxon>Embryophyta</taxon>
        <taxon>Tracheophyta</taxon>
        <taxon>Spermatophyta</taxon>
        <taxon>Magnoliopsida</taxon>
        <taxon>Liliopsida</taxon>
        <taxon>Araceae</taxon>
        <taxon>Aroideae</taxon>
        <taxon>Colocasieae</taxon>
        <taxon>Colocasia</taxon>
    </lineage>
</organism>
<accession>A0A843TWH2</accession>
<dbReference type="EMBL" id="NMUH01000181">
    <property type="protein sequence ID" value="MQL73880.1"/>
    <property type="molecule type" value="Genomic_DNA"/>
</dbReference>
<dbReference type="AlphaFoldDB" id="A0A843TWH2"/>
<name>A0A843TWH2_COLES</name>
<feature type="region of interest" description="Disordered" evidence="1">
    <location>
        <begin position="1"/>
        <end position="27"/>
    </location>
</feature>
<evidence type="ECO:0000256" key="1">
    <source>
        <dbReference type="SAM" id="MobiDB-lite"/>
    </source>
</evidence>
<reference evidence="2" key="1">
    <citation type="submission" date="2017-07" db="EMBL/GenBank/DDBJ databases">
        <title>Taro Niue Genome Assembly and Annotation.</title>
        <authorList>
            <person name="Atibalentja N."/>
            <person name="Keating K."/>
            <person name="Fields C.J."/>
        </authorList>
    </citation>
    <scope>NUCLEOTIDE SEQUENCE</scope>
    <source>
        <strain evidence="2">Niue_2</strain>
        <tissue evidence="2">Leaf</tissue>
    </source>
</reference>
<feature type="region of interest" description="Disordered" evidence="1">
    <location>
        <begin position="59"/>
        <end position="78"/>
    </location>
</feature>
<dbReference type="PANTHER" id="PTHR33168">
    <property type="entry name" value="STRESS INDUCED PROTEIN-RELATED"/>
    <property type="match status" value="1"/>
</dbReference>
<comment type="caution">
    <text evidence="2">The sequence shown here is derived from an EMBL/GenBank/DDBJ whole genome shotgun (WGS) entry which is preliminary data.</text>
</comment>
<protein>
    <submittedName>
        <fullName evidence="2">Uncharacterized protein</fullName>
    </submittedName>
</protein>
<keyword evidence="3" id="KW-1185">Reference proteome</keyword>